<proteinExistence type="predicted"/>
<dbReference type="EMBL" id="CCYD01000290">
    <property type="protein sequence ID" value="CEG37670.1"/>
    <property type="molecule type" value="Genomic_DNA"/>
</dbReference>
<keyword evidence="3" id="KW-1185">Reference proteome</keyword>
<reference evidence="3" key="1">
    <citation type="submission" date="2014-09" db="EMBL/GenBank/DDBJ databases">
        <authorList>
            <person name="Sharma Rahul"/>
            <person name="Thines Marco"/>
        </authorList>
    </citation>
    <scope>NUCLEOTIDE SEQUENCE [LARGE SCALE GENOMIC DNA]</scope>
</reference>
<sequence>MTAGSVDGDSDIKSSMQYQTEDGRKTLEAKKFTRKNFTLIAPIFLESVTLASPLSAHTLRPAAFAGYEVRVARCRPKQFFQLPFTVLLNMLTKNASASNLALKPFVPVKEKDRSDIPKTKSMPM</sequence>
<accession>A0A0P1AA69</accession>
<evidence type="ECO:0000256" key="1">
    <source>
        <dbReference type="SAM" id="MobiDB-lite"/>
    </source>
</evidence>
<evidence type="ECO:0000313" key="2">
    <source>
        <dbReference type="EMBL" id="CEG37670.1"/>
    </source>
</evidence>
<dbReference type="GeneID" id="36400784"/>
<evidence type="ECO:0000313" key="3">
    <source>
        <dbReference type="Proteomes" id="UP000054928"/>
    </source>
</evidence>
<dbReference type="AlphaFoldDB" id="A0A0P1AA69"/>
<feature type="region of interest" description="Disordered" evidence="1">
    <location>
        <begin position="1"/>
        <end position="20"/>
    </location>
</feature>
<dbReference type="Proteomes" id="UP000054928">
    <property type="component" value="Unassembled WGS sequence"/>
</dbReference>
<dbReference type="RefSeq" id="XP_024574039.1">
    <property type="nucleotide sequence ID" value="XM_024723020.1"/>
</dbReference>
<name>A0A0P1AA69_PLAHL</name>
<protein>
    <submittedName>
        <fullName evidence="2">Uncharacterized protein</fullName>
    </submittedName>
</protein>
<organism evidence="2 3">
    <name type="scientific">Plasmopara halstedii</name>
    <name type="common">Downy mildew of sunflower</name>
    <dbReference type="NCBI Taxonomy" id="4781"/>
    <lineage>
        <taxon>Eukaryota</taxon>
        <taxon>Sar</taxon>
        <taxon>Stramenopiles</taxon>
        <taxon>Oomycota</taxon>
        <taxon>Peronosporomycetes</taxon>
        <taxon>Peronosporales</taxon>
        <taxon>Peronosporaceae</taxon>
        <taxon>Plasmopara</taxon>
    </lineage>
</organism>